<proteinExistence type="predicted"/>
<dbReference type="PROSITE" id="PS51257">
    <property type="entry name" value="PROKAR_LIPOPROTEIN"/>
    <property type="match status" value="1"/>
</dbReference>
<sequence>MRFSKLPLLLIALFTGCVGNMNPTGGNSTPNYPYFITKEPLTIKKISVPVGTRLTYKESFWKKGEQNKMMAEEKLTDIRLPEGATINWGGVPVTWISQFFNSEMSGFSVYADFNKLDANQHNRFTEMWQSCSEDIGITVKNTDDWSFNPDNILDIESCSVNYQRYFKNDKHQQSFLDEMYSEMLKSGKQNASK</sequence>
<accession>A0A285ZZW4</accession>
<feature type="signal peptide" evidence="1">
    <location>
        <begin position="1"/>
        <end position="20"/>
    </location>
</feature>
<keyword evidence="3" id="KW-1185">Reference proteome</keyword>
<dbReference type="RefSeq" id="WP_097131726.1">
    <property type="nucleotide sequence ID" value="NZ_OCMT01000002.1"/>
</dbReference>
<dbReference type="OrthoDB" id="6699667at2"/>
<name>A0A285ZZW4_9SPHI</name>
<evidence type="ECO:0000313" key="3">
    <source>
        <dbReference type="Proteomes" id="UP000219281"/>
    </source>
</evidence>
<evidence type="ECO:0000256" key="1">
    <source>
        <dbReference type="SAM" id="SignalP"/>
    </source>
</evidence>
<gene>
    <name evidence="2" type="ORF">SAMN06297358_2157</name>
</gene>
<evidence type="ECO:0008006" key="4">
    <source>
        <dbReference type="Google" id="ProtNLM"/>
    </source>
</evidence>
<dbReference type="EMBL" id="OCMT01000002">
    <property type="protein sequence ID" value="SOD15180.1"/>
    <property type="molecule type" value="Genomic_DNA"/>
</dbReference>
<dbReference type="Proteomes" id="UP000219281">
    <property type="component" value="Unassembled WGS sequence"/>
</dbReference>
<reference evidence="3" key="1">
    <citation type="submission" date="2017-09" db="EMBL/GenBank/DDBJ databases">
        <authorList>
            <person name="Varghese N."/>
            <person name="Submissions S."/>
        </authorList>
    </citation>
    <scope>NUCLEOTIDE SEQUENCE [LARGE SCALE GENOMIC DNA]</scope>
    <source>
        <strain evidence="3">CGMCC 1.12803</strain>
    </source>
</reference>
<protein>
    <recommendedName>
        <fullName evidence="4">Lipoprotein</fullName>
    </recommendedName>
</protein>
<feature type="chain" id="PRO_5012718775" description="Lipoprotein" evidence="1">
    <location>
        <begin position="21"/>
        <end position="193"/>
    </location>
</feature>
<dbReference type="AlphaFoldDB" id="A0A285ZZW4"/>
<keyword evidence="1" id="KW-0732">Signal</keyword>
<evidence type="ECO:0000313" key="2">
    <source>
        <dbReference type="EMBL" id="SOD15180.1"/>
    </source>
</evidence>
<organism evidence="2 3">
    <name type="scientific">Pedobacter xixiisoli</name>
    <dbReference type="NCBI Taxonomy" id="1476464"/>
    <lineage>
        <taxon>Bacteria</taxon>
        <taxon>Pseudomonadati</taxon>
        <taxon>Bacteroidota</taxon>
        <taxon>Sphingobacteriia</taxon>
        <taxon>Sphingobacteriales</taxon>
        <taxon>Sphingobacteriaceae</taxon>
        <taxon>Pedobacter</taxon>
    </lineage>
</organism>